<evidence type="ECO:0000313" key="4">
    <source>
        <dbReference type="Proteomes" id="UP000295714"/>
    </source>
</evidence>
<evidence type="ECO:0000256" key="2">
    <source>
        <dbReference type="SAM" id="SignalP"/>
    </source>
</evidence>
<reference evidence="3 4" key="1">
    <citation type="journal article" date="2015" name="Stand. Genomic Sci.">
        <title>Genomic Encyclopedia of Bacterial and Archaeal Type Strains, Phase III: the genomes of soil and plant-associated and newly described type strains.</title>
        <authorList>
            <person name="Whitman W.B."/>
            <person name="Woyke T."/>
            <person name="Klenk H.P."/>
            <person name="Zhou Y."/>
            <person name="Lilburn T.G."/>
            <person name="Beck B.J."/>
            <person name="De Vos P."/>
            <person name="Vandamme P."/>
            <person name="Eisen J.A."/>
            <person name="Garrity G."/>
            <person name="Hugenholtz P."/>
            <person name="Kyrpides N.C."/>
        </authorList>
    </citation>
    <scope>NUCLEOTIDE SEQUENCE [LARGE SCALE GENOMIC DNA]</scope>
    <source>
        <strain evidence="3 4">CECT 8445</strain>
    </source>
</reference>
<gene>
    <name evidence="3" type="ORF">DFQ05_2035</name>
</gene>
<keyword evidence="1" id="KW-0175">Coiled coil</keyword>
<comment type="caution">
    <text evidence="3">The sequence shown here is derived from an EMBL/GenBank/DDBJ whole genome shotgun (WGS) entry which is preliminary data.</text>
</comment>
<evidence type="ECO:0000256" key="1">
    <source>
        <dbReference type="SAM" id="Coils"/>
    </source>
</evidence>
<dbReference type="Proteomes" id="UP000295714">
    <property type="component" value="Unassembled WGS sequence"/>
</dbReference>
<protein>
    <recommendedName>
        <fullName evidence="5">DUF4398 domain-containing protein</fullName>
    </recommendedName>
</protein>
<keyword evidence="4" id="KW-1185">Reference proteome</keyword>
<name>A0A4V2PTJ8_9FLAO</name>
<dbReference type="AlphaFoldDB" id="A0A4V2PTJ8"/>
<feature type="coiled-coil region" evidence="1">
    <location>
        <begin position="125"/>
        <end position="173"/>
    </location>
</feature>
<dbReference type="RefSeq" id="WP_132705277.1">
    <property type="nucleotide sequence ID" value="NZ_SMGI01000003.1"/>
</dbReference>
<feature type="signal peptide" evidence="2">
    <location>
        <begin position="1"/>
        <end position="19"/>
    </location>
</feature>
<evidence type="ECO:0008006" key="5">
    <source>
        <dbReference type="Google" id="ProtNLM"/>
    </source>
</evidence>
<dbReference type="OrthoDB" id="1158605at2"/>
<organism evidence="3 4">
    <name type="scientific">Winogradskyella wandonensis</name>
    <dbReference type="NCBI Taxonomy" id="1442586"/>
    <lineage>
        <taxon>Bacteria</taxon>
        <taxon>Pseudomonadati</taxon>
        <taxon>Bacteroidota</taxon>
        <taxon>Flavobacteriia</taxon>
        <taxon>Flavobacteriales</taxon>
        <taxon>Flavobacteriaceae</taxon>
        <taxon>Winogradskyella</taxon>
    </lineage>
</organism>
<evidence type="ECO:0000313" key="3">
    <source>
        <dbReference type="EMBL" id="TCK66761.1"/>
    </source>
</evidence>
<feature type="chain" id="PRO_5020210354" description="DUF4398 domain-containing protein" evidence="2">
    <location>
        <begin position="20"/>
        <end position="243"/>
    </location>
</feature>
<sequence>MKKYYLLILPLFLCFYATAQDVHVILGKCSRNAVSGHKSYNLGNLKYYANRSKNAIDQLVANTDFITCDAAYDLSKSITIHLESALLTEDFATAKAHLIKVEETSVEIFNAYNLCSLNNGSEVSEDSNTNDLSKLEEQQDALKQQQEVLEKKEQELKQQLIKQNKKKAQLEKLEFVKRNKATVLASISSYNSLLKSCNCSGKINEPNEMIDIAEKNIDALKILYLNKSIRLARNYIKLLEECQ</sequence>
<dbReference type="EMBL" id="SMGI01000003">
    <property type="protein sequence ID" value="TCK66761.1"/>
    <property type="molecule type" value="Genomic_DNA"/>
</dbReference>
<proteinExistence type="predicted"/>
<keyword evidence="2" id="KW-0732">Signal</keyword>
<accession>A0A4V2PTJ8</accession>